<evidence type="ECO:0000313" key="2">
    <source>
        <dbReference type="Proteomes" id="UP001604277"/>
    </source>
</evidence>
<proteinExistence type="predicted"/>
<dbReference type="Proteomes" id="UP001604277">
    <property type="component" value="Unassembled WGS sequence"/>
</dbReference>
<dbReference type="AlphaFoldDB" id="A0ABD1P740"/>
<evidence type="ECO:0000313" key="1">
    <source>
        <dbReference type="EMBL" id="KAL2459690.1"/>
    </source>
</evidence>
<dbReference type="InterPro" id="IPR027417">
    <property type="entry name" value="P-loop_NTPase"/>
</dbReference>
<comment type="caution">
    <text evidence="1">The sequence shown here is derived from an EMBL/GenBank/DDBJ whole genome shotgun (WGS) entry which is preliminary data.</text>
</comment>
<dbReference type="PANTHER" id="PTHR14241:SF24">
    <property type="entry name" value="G DOMAIN-CONTAINING PROTEIN"/>
    <property type="match status" value="1"/>
</dbReference>
<gene>
    <name evidence="1" type="ORF">Fot_54434</name>
</gene>
<organism evidence="1 2">
    <name type="scientific">Forsythia ovata</name>
    <dbReference type="NCBI Taxonomy" id="205694"/>
    <lineage>
        <taxon>Eukaryota</taxon>
        <taxon>Viridiplantae</taxon>
        <taxon>Streptophyta</taxon>
        <taxon>Embryophyta</taxon>
        <taxon>Tracheophyta</taxon>
        <taxon>Spermatophyta</taxon>
        <taxon>Magnoliopsida</taxon>
        <taxon>eudicotyledons</taxon>
        <taxon>Gunneridae</taxon>
        <taxon>Pentapetalae</taxon>
        <taxon>asterids</taxon>
        <taxon>lamiids</taxon>
        <taxon>Lamiales</taxon>
        <taxon>Oleaceae</taxon>
        <taxon>Forsythieae</taxon>
        <taxon>Forsythia</taxon>
    </lineage>
</organism>
<protein>
    <submittedName>
        <fullName evidence="1">Uncharacterized protein</fullName>
    </submittedName>
</protein>
<accession>A0ABD1P740</accession>
<dbReference type="SUPFAM" id="SSF52540">
    <property type="entry name" value="P-loop containing nucleoside triphosphate hydrolases"/>
    <property type="match status" value="1"/>
</dbReference>
<keyword evidence="2" id="KW-1185">Reference proteome</keyword>
<dbReference type="PANTHER" id="PTHR14241">
    <property type="entry name" value="INTERFERON-INDUCED PROTEIN 44"/>
    <property type="match status" value="1"/>
</dbReference>
<name>A0ABD1P740_9LAMI</name>
<reference evidence="2" key="1">
    <citation type="submission" date="2024-07" db="EMBL/GenBank/DDBJ databases">
        <title>Two chromosome-level genome assemblies of Korean endemic species Abeliophyllum distichum and Forsythia ovata (Oleaceae).</title>
        <authorList>
            <person name="Jang H."/>
        </authorList>
    </citation>
    <scope>NUCLEOTIDE SEQUENCE [LARGE SCALE GENOMIC DNA]</scope>
</reference>
<dbReference type="EMBL" id="JBFOLJ010000021">
    <property type="protein sequence ID" value="KAL2459690.1"/>
    <property type="molecule type" value="Genomic_DNA"/>
</dbReference>
<sequence>MRNQLSFSDEDQNELQKSAICWWRRPEEFDENGHFKIDISDFSNLTPRIKVLREMERLAFVAVEGLEDLRHKLISYRSGDFWLPIGGIKKEDMDIPPVVTILLAGISGSGKSSLVNLMYSVLGRSGLIPFAQTSGKNITNKRL</sequence>